<gene>
    <name evidence="3" type="ORF">H2201_002387</name>
</gene>
<keyword evidence="4" id="KW-1185">Reference proteome</keyword>
<organism evidence="3 4">
    <name type="scientific">Coniosporium apollinis</name>
    <dbReference type="NCBI Taxonomy" id="61459"/>
    <lineage>
        <taxon>Eukaryota</taxon>
        <taxon>Fungi</taxon>
        <taxon>Dikarya</taxon>
        <taxon>Ascomycota</taxon>
        <taxon>Pezizomycotina</taxon>
        <taxon>Dothideomycetes</taxon>
        <taxon>Dothideomycetes incertae sedis</taxon>
        <taxon>Coniosporium</taxon>
    </lineage>
</organism>
<comment type="caution">
    <text evidence="3">The sequence shown here is derived from an EMBL/GenBank/DDBJ whole genome shotgun (WGS) entry which is preliminary data.</text>
</comment>
<reference evidence="3" key="1">
    <citation type="submission" date="2022-10" db="EMBL/GenBank/DDBJ databases">
        <title>Culturing micro-colonial fungi from biological soil crusts in the Mojave desert and describing Neophaeococcomyces mojavensis, and introducing the new genera and species Taxawa tesnikishii.</title>
        <authorList>
            <person name="Kurbessoian T."/>
            <person name="Stajich J.E."/>
        </authorList>
    </citation>
    <scope>NUCLEOTIDE SEQUENCE</scope>
    <source>
        <strain evidence="3">TK_1</strain>
    </source>
</reference>
<dbReference type="EMBL" id="JAPDRL010000012">
    <property type="protein sequence ID" value="KAJ9667518.1"/>
    <property type="molecule type" value="Genomic_DNA"/>
</dbReference>
<keyword evidence="2" id="KW-0732">Signal</keyword>
<name>A0ABQ9P0I2_9PEZI</name>
<dbReference type="Proteomes" id="UP001172684">
    <property type="component" value="Unassembled WGS sequence"/>
</dbReference>
<feature type="chain" id="PRO_5045679625" description="FAS1 domain-containing protein" evidence="2">
    <location>
        <begin position="18"/>
        <end position="217"/>
    </location>
</feature>
<feature type="signal peptide" evidence="2">
    <location>
        <begin position="1"/>
        <end position="17"/>
    </location>
</feature>
<evidence type="ECO:0000256" key="1">
    <source>
        <dbReference type="SAM" id="MobiDB-lite"/>
    </source>
</evidence>
<evidence type="ECO:0008006" key="5">
    <source>
        <dbReference type="Google" id="ProtNLM"/>
    </source>
</evidence>
<accession>A0ABQ9P0I2</accession>
<proteinExistence type="predicted"/>
<feature type="region of interest" description="Disordered" evidence="1">
    <location>
        <begin position="164"/>
        <end position="183"/>
    </location>
</feature>
<evidence type="ECO:0000313" key="3">
    <source>
        <dbReference type="EMBL" id="KAJ9667518.1"/>
    </source>
</evidence>
<sequence>MQYTALTLLALSAAAIAAPQHEIEKRQEGIPASIVPVLLTGMPPDIISLYLTNAPSASQVVQSQLMNGGLTSGWFASLPTDVQSYLLGPAATATELPASVPASVSSVLASITSAPILGTGPSGAIINSANGTNVNATVSSRISSILNANSSAADAVTSQLSSLRDTTRTTSAGRSASTASGSEAAATASSTGGAAVPSAVIGAGLAGALGFIGMLAL</sequence>
<evidence type="ECO:0000313" key="4">
    <source>
        <dbReference type="Proteomes" id="UP001172684"/>
    </source>
</evidence>
<protein>
    <recommendedName>
        <fullName evidence="5">FAS1 domain-containing protein</fullName>
    </recommendedName>
</protein>
<evidence type="ECO:0000256" key="2">
    <source>
        <dbReference type="SAM" id="SignalP"/>
    </source>
</evidence>